<sequence length="67" mass="6825">MLPIKGQSLLVIGGLSGIGAAVAKLALAEGLRVAIALSDLDRVFNKVVSLKKDYPGGNITGYVADVS</sequence>
<dbReference type="SUPFAM" id="SSF51735">
    <property type="entry name" value="NAD(P)-binding Rossmann-fold domains"/>
    <property type="match status" value="1"/>
</dbReference>
<evidence type="ECO:0000313" key="1">
    <source>
        <dbReference type="EMBL" id="KAF5703552.1"/>
    </source>
</evidence>
<protein>
    <submittedName>
        <fullName evidence="1">Glucose ribitol dehydrogenase</fullName>
    </submittedName>
</protein>
<organism evidence="1 2">
    <name type="scientific">Fusarium mundagurra</name>
    <dbReference type="NCBI Taxonomy" id="1567541"/>
    <lineage>
        <taxon>Eukaryota</taxon>
        <taxon>Fungi</taxon>
        <taxon>Dikarya</taxon>
        <taxon>Ascomycota</taxon>
        <taxon>Pezizomycotina</taxon>
        <taxon>Sordariomycetes</taxon>
        <taxon>Hypocreomycetidae</taxon>
        <taxon>Hypocreales</taxon>
        <taxon>Nectriaceae</taxon>
        <taxon>Fusarium</taxon>
        <taxon>Fusarium fujikuroi species complex</taxon>
    </lineage>
</organism>
<accession>A0A8H5Y0T6</accession>
<dbReference type="InterPro" id="IPR036291">
    <property type="entry name" value="NAD(P)-bd_dom_sf"/>
</dbReference>
<name>A0A8H5Y0T6_9HYPO</name>
<dbReference type="Proteomes" id="UP000544331">
    <property type="component" value="Unassembled WGS sequence"/>
</dbReference>
<comment type="caution">
    <text evidence="1">The sequence shown here is derived from an EMBL/GenBank/DDBJ whole genome shotgun (WGS) entry which is preliminary data.</text>
</comment>
<dbReference type="Gene3D" id="3.40.50.720">
    <property type="entry name" value="NAD(P)-binding Rossmann-like Domain"/>
    <property type="match status" value="1"/>
</dbReference>
<proteinExistence type="predicted"/>
<dbReference type="AlphaFoldDB" id="A0A8H5Y0T6"/>
<keyword evidence="2" id="KW-1185">Reference proteome</keyword>
<evidence type="ECO:0000313" key="2">
    <source>
        <dbReference type="Proteomes" id="UP000544331"/>
    </source>
</evidence>
<dbReference type="EMBL" id="JAAOAN010000554">
    <property type="protein sequence ID" value="KAF5703552.1"/>
    <property type="molecule type" value="Genomic_DNA"/>
</dbReference>
<dbReference type="OrthoDB" id="294295at2759"/>
<gene>
    <name evidence="1" type="ORF">FMUND_12946</name>
</gene>
<reference evidence="1 2" key="1">
    <citation type="submission" date="2020-05" db="EMBL/GenBank/DDBJ databases">
        <title>Identification and distribution of gene clusters putatively required for synthesis of sphingolipid metabolism inhibitors in phylogenetically diverse species of the filamentous fungus Fusarium.</title>
        <authorList>
            <person name="Kim H.-S."/>
            <person name="Busman M."/>
            <person name="Brown D.W."/>
            <person name="Divon H."/>
            <person name="Uhlig S."/>
            <person name="Proctor R.H."/>
        </authorList>
    </citation>
    <scope>NUCLEOTIDE SEQUENCE [LARGE SCALE GENOMIC DNA]</scope>
    <source>
        <strain evidence="1 2">NRRL 66235</strain>
    </source>
</reference>